<dbReference type="Proteomes" id="UP000245383">
    <property type="component" value="Unassembled WGS sequence"/>
</dbReference>
<dbReference type="OrthoDB" id="4771285at2759"/>
<evidence type="ECO:0000313" key="11">
    <source>
        <dbReference type="EMBL" id="PVU91070.1"/>
    </source>
</evidence>
<dbReference type="PANTHER" id="PTHR13904:SF0">
    <property type="entry name" value="U4_U6 SMALL NUCLEAR RIBONUCLEOPROTEIN PRP31"/>
    <property type="match status" value="1"/>
</dbReference>
<dbReference type="STRING" id="133385.A0A2T9YFF9"/>
<dbReference type="GO" id="GO:0003723">
    <property type="term" value="F:RNA binding"/>
    <property type="evidence" value="ECO:0007669"/>
    <property type="project" value="UniProtKB-KW"/>
</dbReference>
<evidence type="ECO:0000313" key="12">
    <source>
        <dbReference type="Proteomes" id="UP000245383"/>
    </source>
</evidence>
<dbReference type="GO" id="GO:0046540">
    <property type="term" value="C:U4/U6 x U5 tri-snRNP complex"/>
    <property type="evidence" value="ECO:0007669"/>
    <property type="project" value="InterPro"/>
</dbReference>
<dbReference type="InterPro" id="IPR027105">
    <property type="entry name" value="Prp31"/>
</dbReference>
<keyword evidence="8" id="KW-0687">Ribonucleoprotein</keyword>
<evidence type="ECO:0000256" key="7">
    <source>
        <dbReference type="ARBA" id="ARBA00023242"/>
    </source>
</evidence>
<dbReference type="FunFam" id="1.10.246.90:FF:000002">
    <property type="entry name" value="U4/U6 small nuclear ribonucleoprotein Prp31"/>
    <property type="match status" value="1"/>
</dbReference>
<evidence type="ECO:0000256" key="8">
    <source>
        <dbReference type="ARBA" id="ARBA00023274"/>
    </source>
</evidence>
<reference evidence="11 12" key="1">
    <citation type="journal article" date="2018" name="MBio">
        <title>Comparative Genomics Reveals the Core Gene Toolbox for the Fungus-Insect Symbiosis.</title>
        <authorList>
            <person name="Wang Y."/>
            <person name="Stata M."/>
            <person name="Wang W."/>
            <person name="Stajich J.E."/>
            <person name="White M.M."/>
            <person name="Moncalvo J.M."/>
        </authorList>
    </citation>
    <scope>NUCLEOTIDE SEQUENCE [LARGE SCALE GENOMIC DNA]</scope>
    <source>
        <strain evidence="11 12">SWE-8-4</strain>
    </source>
</reference>
<dbReference type="PANTHER" id="PTHR13904">
    <property type="entry name" value="PRE-MRNA SPLICING FACTOR PRP31"/>
    <property type="match status" value="1"/>
</dbReference>
<evidence type="ECO:0000256" key="1">
    <source>
        <dbReference type="ARBA" id="ARBA00004123"/>
    </source>
</evidence>
<sequence>MSLQDDLLADLIDSESEHEFEESSSKLLNSNYDDLNSLDDLQSSEDLTQETTSSSINSQVKTLAKVWSSAEYGNIISKIDEYSKQPLREKKIYGSIEEEPEYILVVKSNELSIKIDGEIIYIFKFIAERYSKRFPELESLISNPVSYAQTVKAIGDSIDISKAELDHILQPATKMVIAVTGSSTTGKPLPKQELGQVIEACDILIELYEAKAKIVAYVESRMSIIAPNLSAIVGTSTAAKLIIEAEGLTSLAKIPSCNLQVLGKNKQTALGLSSIASKKHVGFIYDSDYVQKVPSDFRSKMVRMVSAKSALAIRLDLLRESTDGSTGQKLKDDLDIRVEKLLEPSAIRAIKPLPVPFEGPKPRRAGKRLRRQKESTAITELRKSKNRVMFGVEQQEVVVMDEMESLGMLGQASGKVRAISANDRKVGLSKKYQKLLHLNSKAATSGLATSLSFTPVQGIELSNPKALLERQNKLNEANSRYFSGGFASAIPKK</sequence>
<organism evidence="11 12">
    <name type="scientific">Smittium simulii</name>
    <dbReference type="NCBI Taxonomy" id="133385"/>
    <lineage>
        <taxon>Eukaryota</taxon>
        <taxon>Fungi</taxon>
        <taxon>Fungi incertae sedis</taxon>
        <taxon>Zoopagomycota</taxon>
        <taxon>Kickxellomycotina</taxon>
        <taxon>Harpellomycetes</taxon>
        <taxon>Harpellales</taxon>
        <taxon>Legeriomycetaceae</taxon>
        <taxon>Smittium</taxon>
    </lineage>
</organism>
<dbReference type="InterPro" id="IPR019175">
    <property type="entry name" value="Prp31_C"/>
</dbReference>
<dbReference type="PROSITE" id="PS51358">
    <property type="entry name" value="NOP"/>
    <property type="match status" value="1"/>
</dbReference>
<evidence type="ECO:0000259" key="10">
    <source>
        <dbReference type="PROSITE" id="PS51358"/>
    </source>
</evidence>
<evidence type="ECO:0000256" key="3">
    <source>
        <dbReference type="ARBA" id="ARBA00022664"/>
    </source>
</evidence>
<evidence type="ECO:0000256" key="2">
    <source>
        <dbReference type="ARBA" id="ARBA00005572"/>
    </source>
</evidence>
<dbReference type="InterPro" id="IPR012976">
    <property type="entry name" value="NOSIC"/>
</dbReference>
<gene>
    <name evidence="11" type="ORF">BB561_004577</name>
</gene>
<protein>
    <recommendedName>
        <fullName evidence="10">Nop domain-containing protein</fullName>
    </recommendedName>
</protein>
<dbReference type="SUPFAM" id="SSF89124">
    <property type="entry name" value="Nop domain"/>
    <property type="match status" value="1"/>
</dbReference>
<dbReference type="InterPro" id="IPR042239">
    <property type="entry name" value="Nop_C"/>
</dbReference>
<dbReference type="EMBL" id="MBFR01000221">
    <property type="protein sequence ID" value="PVU91070.1"/>
    <property type="molecule type" value="Genomic_DNA"/>
</dbReference>
<keyword evidence="6" id="KW-0508">mRNA splicing</keyword>
<dbReference type="Pfam" id="PF01798">
    <property type="entry name" value="Nop"/>
    <property type="match status" value="1"/>
</dbReference>
<evidence type="ECO:0000256" key="5">
    <source>
        <dbReference type="ARBA" id="ARBA00022884"/>
    </source>
</evidence>
<name>A0A2T9YFF9_9FUNG</name>
<keyword evidence="4" id="KW-0747">Spliceosome</keyword>
<dbReference type="FunFam" id="1.10.287.4070:FF:000003">
    <property type="entry name" value="U4/U6 small nuclear ribonucleoprotein PRP31"/>
    <property type="match status" value="1"/>
</dbReference>
<dbReference type="InterPro" id="IPR002687">
    <property type="entry name" value="Nop_dom"/>
</dbReference>
<keyword evidence="5" id="KW-0694">RNA-binding</keyword>
<evidence type="ECO:0000256" key="6">
    <source>
        <dbReference type="ARBA" id="ARBA00023187"/>
    </source>
</evidence>
<comment type="subcellular location">
    <subcellularLocation>
        <location evidence="1">Nucleus</location>
    </subcellularLocation>
</comment>
<dbReference type="InterPro" id="IPR036070">
    <property type="entry name" value="Nop_dom_sf"/>
</dbReference>
<evidence type="ECO:0000256" key="9">
    <source>
        <dbReference type="SAM" id="MobiDB-lite"/>
    </source>
</evidence>
<dbReference type="GO" id="GO:0000244">
    <property type="term" value="P:spliceosomal tri-snRNP complex assembly"/>
    <property type="evidence" value="ECO:0007669"/>
    <property type="project" value="InterPro"/>
</dbReference>
<comment type="caution">
    <text evidence="11">The sequence shown here is derived from an EMBL/GenBank/DDBJ whole genome shotgun (WGS) entry which is preliminary data.</text>
</comment>
<comment type="similarity">
    <text evidence="2">Belongs to the PRP31 family.</text>
</comment>
<keyword evidence="7" id="KW-0539">Nucleus</keyword>
<keyword evidence="3" id="KW-0507">mRNA processing</keyword>
<dbReference type="Gene3D" id="1.10.246.90">
    <property type="entry name" value="Nop domain"/>
    <property type="match status" value="1"/>
</dbReference>
<dbReference type="GO" id="GO:0005687">
    <property type="term" value="C:U4 snRNP"/>
    <property type="evidence" value="ECO:0007669"/>
    <property type="project" value="TreeGrafter"/>
</dbReference>
<dbReference type="SMART" id="SM00931">
    <property type="entry name" value="NOSIC"/>
    <property type="match status" value="1"/>
</dbReference>
<evidence type="ECO:0000256" key="4">
    <source>
        <dbReference type="ARBA" id="ARBA00022728"/>
    </source>
</evidence>
<dbReference type="Pfam" id="PF09785">
    <property type="entry name" value="Prp31_C"/>
    <property type="match status" value="1"/>
</dbReference>
<feature type="region of interest" description="Disordered" evidence="9">
    <location>
        <begin position="355"/>
        <end position="374"/>
    </location>
</feature>
<dbReference type="Gene3D" id="1.10.287.4070">
    <property type="match status" value="1"/>
</dbReference>
<accession>A0A2T9YFF9</accession>
<feature type="domain" description="Nop" evidence="10">
    <location>
        <begin position="225"/>
        <end position="343"/>
    </location>
</feature>
<keyword evidence="12" id="KW-1185">Reference proteome</keyword>
<proteinExistence type="inferred from homology"/>
<dbReference type="GO" id="GO:0071011">
    <property type="term" value="C:precatalytic spliceosome"/>
    <property type="evidence" value="ECO:0007669"/>
    <property type="project" value="TreeGrafter"/>
</dbReference>
<dbReference type="AlphaFoldDB" id="A0A2T9YFF9"/>
<feature type="compositionally biased region" description="Basic residues" evidence="9">
    <location>
        <begin position="362"/>
        <end position="371"/>
    </location>
</feature>